<dbReference type="SUPFAM" id="SSF48403">
    <property type="entry name" value="Ankyrin repeat"/>
    <property type="match status" value="1"/>
</dbReference>
<dbReference type="PANTHER" id="PTHR24193:SF121">
    <property type="entry name" value="ADA2A-CONTAINING COMPLEX COMPONENT 3, ISOFORM D"/>
    <property type="match status" value="1"/>
</dbReference>
<dbReference type="SMR" id="A2ELL3"/>
<evidence type="ECO:0000256" key="1">
    <source>
        <dbReference type="ARBA" id="ARBA00022737"/>
    </source>
</evidence>
<name>A2ELL3_TRIV3</name>
<dbReference type="InterPro" id="IPR050663">
    <property type="entry name" value="Ankyrin-SOCS_Box"/>
</dbReference>
<dbReference type="Proteomes" id="UP000001542">
    <property type="component" value="Unassembled WGS sequence"/>
</dbReference>
<evidence type="ECO:0000313" key="5">
    <source>
        <dbReference type="Proteomes" id="UP000001542"/>
    </source>
</evidence>
<dbReference type="RefSeq" id="XP_001318683.1">
    <property type="nucleotide sequence ID" value="XM_001318648.1"/>
</dbReference>
<keyword evidence="2 3" id="KW-0040">ANK repeat</keyword>
<dbReference type="Pfam" id="PF12796">
    <property type="entry name" value="Ank_2"/>
    <property type="match status" value="1"/>
</dbReference>
<gene>
    <name evidence="4" type="ORF">TVAG_149460</name>
</gene>
<dbReference type="EMBL" id="DS113423">
    <property type="protein sequence ID" value="EAY06460.1"/>
    <property type="molecule type" value="Genomic_DNA"/>
</dbReference>
<keyword evidence="1" id="KW-0677">Repeat</keyword>
<dbReference type="VEuPathDB" id="TrichDB:TVAG_149460"/>
<proteinExistence type="predicted"/>
<feature type="repeat" description="ANK" evidence="3">
    <location>
        <begin position="1"/>
        <end position="26"/>
    </location>
</feature>
<dbReference type="KEGG" id="tva:4764336"/>
<dbReference type="InterPro" id="IPR002110">
    <property type="entry name" value="Ankyrin_rpt"/>
</dbReference>
<dbReference type="Gene3D" id="1.25.40.20">
    <property type="entry name" value="Ankyrin repeat-containing domain"/>
    <property type="match status" value="1"/>
</dbReference>
<dbReference type="InterPro" id="IPR036770">
    <property type="entry name" value="Ankyrin_rpt-contain_sf"/>
</dbReference>
<dbReference type="AlphaFoldDB" id="A2ELL3"/>
<dbReference type="InParanoid" id="A2ELL3"/>
<reference evidence="4" key="1">
    <citation type="submission" date="2006-10" db="EMBL/GenBank/DDBJ databases">
        <authorList>
            <person name="Amadeo P."/>
            <person name="Zhao Q."/>
            <person name="Wortman J."/>
            <person name="Fraser-Liggett C."/>
            <person name="Carlton J."/>
        </authorList>
    </citation>
    <scope>NUCLEOTIDE SEQUENCE</scope>
    <source>
        <strain evidence="4">G3</strain>
    </source>
</reference>
<dbReference type="OrthoDB" id="10251692at2759"/>
<evidence type="ECO:0000256" key="3">
    <source>
        <dbReference type="PROSITE-ProRule" id="PRU00023"/>
    </source>
</evidence>
<reference evidence="4" key="2">
    <citation type="journal article" date="2007" name="Science">
        <title>Draft genome sequence of the sexually transmitted pathogen Trichomonas vaginalis.</title>
        <authorList>
            <person name="Carlton J.M."/>
            <person name="Hirt R.P."/>
            <person name="Silva J.C."/>
            <person name="Delcher A.L."/>
            <person name="Schatz M."/>
            <person name="Zhao Q."/>
            <person name="Wortman J.R."/>
            <person name="Bidwell S.L."/>
            <person name="Alsmark U.C.M."/>
            <person name="Besteiro S."/>
            <person name="Sicheritz-Ponten T."/>
            <person name="Noel C.J."/>
            <person name="Dacks J.B."/>
            <person name="Foster P.G."/>
            <person name="Simillion C."/>
            <person name="Van de Peer Y."/>
            <person name="Miranda-Saavedra D."/>
            <person name="Barton G.J."/>
            <person name="Westrop G.D."/>
            <person name="Mueller S."/>
            <person name="Dessi D."/>
            <person name="Fiori P.L."/>
            <person name="Ren Q."/>
            <person name="Paulsen I."/>
            <person name="Zhang H."/>
            <person name="Bastida-Corcuera F.D."/>
            <person name="Simoes-Barbosa A."/>
            <person name="Brown M.T."/>
            <person name="Hayes R.D."/>
            <person name="Mukherjee M."/>
            <person name="Okumura C.Y."/>
            <person name="Schneider R."/>
            <person name="Smith A.J."/>
            <person name="Vanacova S."/>
            <person name="Villalvazo M."/>
            <person name="Haas B.J."/>
            <person name="Pertea M."/>
            <person name="Feldblyum T.V."/>
            <person name="Utterback T.R."/>
            <person name="Shu C.L."/>
            <person name="Osoegawa K."/>
            <person name="de Jong P.J."/>
            <person name="Hrdy I."/>
            <person name="Horvathova L."/>
            <person name="Zubacova Z."/>
            <person name="Dolezal P."/>
            <person name="Malik S.B."/>
            <person name="Logsdon J.M. Jr."/>
            <person name="Henze K."/>
            <person name="Gupta A."/>
            <person name="Wang C.C."/>
            <person name="Dunne R.L."/>
            <person name="Upcroft J.A."/>
            <person name="Upcroft P."/>
            <person name="White O."/>
            <person name="Salzberg S.L."/>
            <person name="Tang P."/>
            <person name="Chiu C.-H."/>
            <person name="Lee Y.-S."/>
            <person name="Embley T.M."/>
            <person name="Coombs G.H."/>
            <person name="Mottram J.C."/>
            <person name="Tachezy J."/>
            <person name="Fraser-Liggett C.M."/>
            <person name="Johnson P.J."/>
        </authorList>
    </citation>
    <scope>NUCLEOTIDE SEQUENCE [LARGE SCALE GENOMIC DNA]</scope>
    <source>
        <strain evidence="4">G3</strain>
    </source>
</reference>
<evidence type="ECO:0000256" key="2">
    <source>
        <dbReference type="ARBA" id="ARBA00023043"/>
    </source>
</evidence>
<dbReference type="VEuPathDB" id="TrichDB:TVAGG3_0163160"/>
<sequence length="57" mass="6317">MATRENYTEVAKVLISHGADINEKYENGRIALHIAAHENNAETADVLISHDENNVLT</sequence>
<keyword evidence="5" id="KW-1185">Reference proteome</keyword>
<dbReference type="PANTHER" id="PTHR24193">
    <property type="entry name" value="ANKYRIN REPEAT PROTEIN"/>
    <property type="match status" value="1"/>
</dbReference>
<evidence type="ECO:0000313" key="4">
    <source>
        <dbReference type="EMBL" id="EAY06460.1"/>
    </source>
</evidence>
<accession>A2ELL3</accession>
<dbReference type="PROSITE" id="PS50088">
    <property type="entry name" value="ANK_REPEAT"/>
    <property type="match status" value="1"/>
</dbReference>
<organism evidence="4 5">
    <name type="scientific">Trichomonas vaginalis (strain ATCC PRA-98 / G3)</name>
    <dbReference type="NCBI Taxonomy" id="412133"/>
    <lineage>
        <taxon>Eukaryota</taxon>
        <taxon>Metamonada</taxon>
        <taxon>Parabasalia</taxon>
        <taxon>Trichomonadida</taxon>
        <taxon>Trichomonadidae</taxon>
        <taxon>Trichomonas</taxon>
    </lineage>
</organism>
<protein>
    <submittedName>
        <fullName evidence="4">Uncharacterized protein</fullName>
    </submittedName>
</protein>